<dbReference type="PANTHER" id="PTHR33988">
    <property type="entry name" value="ENDORIBONUCLEASE MAZF-RELATED"/>
    <property type="match status" value="1"/>
</dbReference>
<dbReference type="InterPro" id="IPR011067">
    <property type="entry name" value="Plasmid_toxin/cell-grow_inhib"/>
</dbReference>
<dbReference type="GO" id="GO:0006402">
    <property type="term" value="P:mRNA catabolic process"/>
    <property type="evidence" value="ECO:0007669"/>
    <property type="project" value="TreeGrafter"/>
</dbReference>
<dbReference type="Proteomes" id="UP001139035">
    <property type="component" value="Unassembled WGS sequence"/>
</dbReference>
<proteinExistence type="predicted"/>
<reference evidence="1" key="1">
    <citation type="submission" date="2022-01" db="EMBL/GenBank/DDBJ databases">
        <title>Jiella avicenniae sp. nov., a novel endophytic bacterium isolated from bark of Avicennia marina.</title>
        <authorList>
            <person name="Tuo L."/>
        </authorList>
    </citation>
    <scope>NUCLEOTIDE SEQUENCE</scope>
    <source>
        <strain evidence="1">CBK1P-4</strain>
    </source>
</reference>
<dbReference type="Gene3D" id="2.30.30.110">
    <property type="match status" value="1"/>
</dbReference>
<name>A0A9X1P3L1_9HYPH</name>
<comment type="caution">
    <text evidence="1">The sequence shown here is derived from an EMBL/GenBank/DDBJ whole genome shotgun (WGS) entry which is preliminary data.</text>
</comment>
<dbReference type="GO" id="GO:0003677">
    <property type="term" value="F:DNA binding"/>
    <property type="evidence" value="ECO:0007669"/>
    <property type="project" value="InterPro"/>
</dbReference>
<dbReference type="Pfam" id="PF02452">
    <property type="entry name" value="PemK_toxin"/>
    <property type="match status" value="1"/>
</dbReference>
<organism evidence="1 2">
    <name type="scientific">Jiella avicenniae</name>
    <dbReference type="NCBI Taxonomy" id="2907202"/>
    <lineage>
        <taxon>Bacteria</taxon>
        <taxon>Pseudomonadati</taxon>
        <taxon>Pseudomonadota</taxon>
        <taxon>Alphaproteobacteria</taxon>
        <taxon>Hyphomicrobiales</taxon>
        <taxon>Aurantimonadaceae</taxon>
        <taxon>Jiella</taxon>
    </lineage>
</organism>
<protein>
    <submittedName>
        <fullName evidence="1">Type II toxin-antitoxin system PemK/MazF family toxin</fullName>
    </submittedName>
</protein>
<dbReference type="RefSeq" id="WP_233719796.1">
    <property type="nucleotide sequence ID" value="NZ_JAJUWU010000010.1"/>
</dbReference>
<dbReference type="EMBL" id="JAJUWU010000010">
    <property type="protein sequence ID" value="MCE7028641.1"/>
    <property type="molecule type" value="Genomic_DNA"/>
</dbReference>
<dbReference type="SUPFAM" id="SSF50118">
    <property type="entry name" value="Cell growth inhibitor/plasmid maintenance toxic component"/>
    <property type="match status" value="1"/>
</dbReference>
<sequence>MKRGDVVIVALPGDYGKARPAVVLQNDRMDSRLDSVVIALLTTFDEGARVLRVAVDPTNENGLAKRSRVMVDKLYSLPRHRVRDAIGHLDDETMLDVDRALMMLLALDPLRAKGDSSPIDRDKP</sequence>
<dbReference type="InterPro" id="IPR003477">
    <property type="entry name" value="PemK-like"/>
</dbReference>
<dbReference type="PANTHER" id="PTHR33988:SF2">
    <property type="entry name" value="ENDORIBONUCLEASE MAZF"/>
    <property type="match status" value="1"/>
</dbReference>
<accession>A0A9X1P3L1</accession>
<keyword evidence="2" id="KW-1185">Reference proteome</keyword>
<gene>
    <name evidence="1" type="ORF">LZD57_11635</name>
</gene>
<evidence type="ECO:0000313" key="1">
    <source>
        <dbReference type="EMBL" id="MCE7028641.1"/>
    </source>
</evidence>
<dbReference type="GO" id="GO:0004521">
    <property type="term" value="F:RNA endonuclease activity"/>
    <property type="evidence" value="ECO:0007669"/>
    <property type="project" value="TreeGrafter"/>
</dbReference>
<dbReference type="GO" id="GO:0016075">
    <property type="term" value="P:rRNA catabolic process"/>
    <property type="evidence" value="ECO:0007669"/>
    <property type="project" value="TreeGrafter"/>
</dbReference>
<dbReference type="AlphaFoldDB" id="A0A9X1P3L1"/>
<evidence type="ECO:0000313" key="2">
    <source>
        <dbReference type="Proteomes" id="UP001139035"/>
    </source>
</evidence>